<keyword evidence="2" id="KW-1185">Reference proteome</keyword>
<accession>A0A4R2TQV7</accession>
<evidence type="ECO:0000313" key="2">
    <source>
        <dbReference type="Proteomes" id="UP000295504"/>
    </source>
</evidence>
<evidence type="ECO:0000313" key="1">
    <source>
        <dbReference type="EMBL" id="TCQ05187.1"/>
    </source>
</evidence>
<sequence>MNDQQTNLKIINSVLHILDNSVQIPVLSTKSMESKDEIYSFLEAHILKVMTSDDIRIGAFNDLENNIVYNCTKEITKDSFIETSVDLANLLFDIMKKNPNIPPADIIFTYYEFDNNTYLAIMKFNYKLSYIHFVLNTDEGTVNNLIRQTTTLPNENQKLEECVLINLTTAEIKLLEKEYEINENKDYYLSKQFLNCNFDLSNNEKFKIINKVTKKVNKKYFDDDFDKTMKFQNVLSDSIKETDSIEIESIAKKVFKDNYEIQHEFINEIKKEGLNTNIDIQQSKRITKKLESHKFKTDNGIEINLPLAYYNNKDLVEFINNPDGTISIIIKNINKIINK</sequence>
<dbReference type="OrthoDB" id="3171075at2"/>
<dbReference type="EMBL" id="SLYC01000005">
    <property type="protein sequence ID" value="TCQ05187.1"/>
    <property type="molecule type" value="Genomic_DNA"/>
</dbReference>
<dbReference type="AlphaFoldDB" id="A0A4R2TQV7"/>
<dbReference type="Proteomes" id="UP000295504">
    <property type="component" value="Unassembled WGS sequence"/>
</dbReference>
<protein>
    <submittedName>
        <fullName evidence="1">Nucleoid associated protein NdpA</fullName>
    </submittedName>
</protein>
<reference evidence="1 2" key="1">
    <citation type="submission" date="2019-03" db="EMBL/GenBank/DDBJ databases">
        <title>Genomic Encyclopedia of Type Strains, Phase IV (KMG-IV): sequencing the most valuable type-strain genomes for metagenomic binning, comparative biology and taxonomic classification.</title>
        <authorList>
            <person name="Goeker M."/>
        </authorList>
    </citation>
    <scope>NUCLEOTIDE SEQUENCE [LARGE SCALE GENOMIC DNA]</scope>
    <source>
        <strain evidence="1 2">DSM 100013</strain>
    </source>
</reference>
<gene>
    <name evidence="1" type="ORF">EDD79_10052</name>
</gene>
<proteinExistence type="predicted"/>
<organism evidence="1 2">
    <name type="scientific">Serpentinicella alkaliphila</name>
    <dbReference type="NCBI Taxonomy" id="1734049"/>
    <lineage>
        <taxon>Bacteria</taxon>
        <taxon>Bacillati</taxon>
        <taxon>Bacillota</taxon>
        <taxon>Clostridia</taxon>
        <taxon>Peptostreptococcales</taxon>
        <taxon>Natronincolaceae</taxon>
        <taxon>Serpentinicella</taxon>
    </lineage>
</organism>
<name>A0A4R2TQV7_9FIRM</name>
<dbReference type="Pfam" id="PF04245">
    <property type="entry name" value="NA37"/>
    <property type="match status" value="1"/>
</dbReference>
<dbReference type="GO" id="GO:0009295">
    <property type="term" value="C:nucleoid"/>
    <property type="evidence" value="ECO:0007669"/>
    <property type="project" value="InterPro"/>
</dbReference>
<comment type="caution">
    <text evidence="1">The sequence shown here is derived from an EMBL/GenBank/DDBJ whole genome shotgun (WGS) entry which is preliminary data.</text>
</comment>
<dbReference type="InterPro" id="IPR007358">
    <property type="entry name" value="Nucleoid_associated_NdpA"/>
</dbReference>
<dbReference type="RefSeq" id="WP_132847660.1">
    <property type="nucleotide sequence ID" value="NZ_CP058648.1"/>
</dbReference>